<reference evidence="2" key="1">
    <citation type="journal article" date="2008" name="Science">
        <title>The Physcomitrella genome reveals evolutionary insights into the conquest of land by plants.</title>
        <authorList>
            <person name="Rensing S."/>
            <person name="Lang D."/>
            <person name="Zimmer A."/>
            <person name="Terry A."/>
            <person name="Salamov A."/>
            <person name="Shapiro H."/>
            <person name="Nishiyama T."/>
            <person name="Perroud P.-F."/>
            <person name="Lindquist E."/>
            <person name="Kamisugi Y."/>
            <person name="Tanahashi T."/>
            <person name="Sakakibara K."/>
            <person name="Fujita T."/>
            <person name="Oishi K."/>
            <person name="Shin-I T."/>
            <person name="Kuroki Y."/>
            <person name="Toyoda A."/>
            <person name="Suzuki Y."/>
            <person name="Hashimoto A."/>
            <person name="Yamaguchi K."/>
            <person name="Sugano A."/>
            <person name="Kohara Y."/>
            <person name="Fujiyama A."/>
            <person name="Anterola A."/>
            <person name="Aoki S."/>
            <person name="Ashton N."/>
            <person name="Barbazuk W.B."/>
            <person name="Barker E."/>
            <person name="Bennetzen J."/>
            <person name="Bezanilla M."/>
            <person name="Blankenship R."/>
            <person name="Cho S.H."/>
            <person name="Dutcher S."/>
            <person name="Estelle M."/>
            <person name="Fawcett J.A."/>
            <person name="Gundlach H."/>
            <person name="Hanada K."/>
            <person name="Heyl A."/>
            <person name="Hicks K.A."/>
            <person name="Hugh J."/>
            <person name="Lohr M."/>
            <person name="Mayer K."/>
            <person name="Melkozernov A."/>
            <person name="Murata T."/>
            <person name="Nelson D."/>
            <person name="Pils B."/>
            <person name="Prigge M."/>
            <person name="Reiss B."/>
            <person name="Renner T."/>
            <person name="Rombauts S."/>
            <person name="Rushton P."/>
            <person name="Sanderfoot A."/>
            <person name="Schween G."/>
            <person name="Shiu S.-H."/>
            <person name="Stueber K."/>
            <person name="Theodoulou F.L."/>
            <person name="Tu H."/>
            <person name="Van de Peer Y."/>
            <person name="Verrier P.J."/>
            <person name="Waters E."/>
            <person name="Wood A."/>
            <person name="Yang L."/>
            <person name="Cove D."/>
            <person name="Cuming A."/>
            <person name="Hasebe M."/>
            <person name="Lucas S."/>
            <person name="Mishler D.B."/>
            <person name="Reski R."/>
            <person name="Grigoriev I."/>
            <person name="Quatrano R.S."/>
            <person name="Boore J.L."/>
        </authorList>
    </citation>
    <scope>NUCLEOTIDE SEQUENCE [LARGE SCALE GENOMIC DNA]</scope>
</reference>
<sequence>MGYMVMLLMHRTHHQFEVDELLHMEKDSNGFQMDEGSQSSQGVLNFLESVDVDLSEDVASLFMAIPTVEVTKIKVGNCLFLTKCVARETHNKSNSESNRPSPLGCNSNSCHGVGS</sequence>
<organism>
    <name type="scientific">Physcomitrium patens</name>
    <name type="common">Spreading-leaved earth moss</name>
    <name type="synonym">Physcomitrella patens</name>
    <dbReference type="NCBI Taxonomy" id="3218"/>
    <lineage>
        <taxon>Eukaryota</taxon>
        <taxon>Viridiplantae</taxon>
        <taxon>Streptophyta</taxon>
        <taxon>Embryophyta</taxon>
        <taxon>Bryophyta</taxon>
        <taxon>Bryophytina</taxon>
        <taxon>Bryopsida</taxon>
        <taxon>Funariidae</taxon>
        <taxon>Funariales</taxon>
        <taxon>Funariaceae</taxon>
        <taxon>Physcomitrium</taxon>
    </lineage>
</organism>
<gene>
    <name evidence="2" type="ORF">PHYPADRAFT_101053</name>
</gene>
<dbReference type="AlphaFoldDB" id="A9U2Z1"/>
<proteinExistence type="predicted"/>
<name>A9U2Z1_PHYPA</name>
<evidence type="ECO:0000313" key="2">
    <source>
        <dbReference type="EMBL" id="EDQ49971.1"/>
    </source>
</evidence>
<feature type="region of interest" description="Disordered" evidence="1">
    <location>
        <begin position="90"/>
        <end position="115"/>
    </location>
</feature>
<dbReference type="HOGENOM" id="CLU_2744705_0_0_1"/>
<protein>
    <submittedName>
        <fullName evidence="2">Predicted protein</fullName>
    </submittedName>
</protein>
<feature type="compositionally biased region" description="Polar residues" evidence="1">
    <location>
        <begin position="94"/>
        <end position="115"/>
    </location>
</feature>
<dbReference type="EMBL" id="DS545333">
    <property type="protein sequence ID" value="EDQ49971.1"/>
    <property type="molecule type" value="Genomic_DNA"/>
</dbReference>
<evidence type="ECO:0000256" key="1">
    <source>
        <dbReference type="SAM" id="MobiDB-lite"/>
    </source>
</evidence>
<accession>A9U2Z1</accession>